<dbReference type="GO" id="GO:0005506">
    <property type="term" value="F:iron ion binding"/>
    <property type="evidence" value="ECO:0007669"/>
    <property type="project" value="InterPro"/>
</dbReference>
<dbReference type="InterPro" id="IPR014353">
    <property type="entry name" value="Membr-bd_ADH_cyt_c"/>
</dbReference>
<evidence type="ECO:0000256" key="4">
    <source>
        <dbReference type="ARBA" id="ARBA00022723"/>
    </source>
</evidence>
<name>A0A1U9KPL6_9PROT</name>
<dbReference type="EMBL" id="CP014691">
    <property type="protein sequence ID" value="AQS87718.1"/>
    <property type="molecule type" value="Genomic_DNA"/>
</dbReference>
<dbReference type="PROSITE" id="PS51007">
    <property type="entry name" value="CYTC"/>
    <property type="match status" value="3"/>
</dbReference>
<keyword evidence="12" id="KW-1185">Reference proteome</keyword>
<feature type="binding site" description="axial binding residue" evidence="10">
    <location>
        <position position="331"/>
    </location>
    <ligand>
        <name>heme c</name>
        <dbReference type="ChEBI" id="CHEBI:61717"/>
        <label>3</label>
    </ligand>
    <ligandPart>
        <name>Fe</name>
        <dbReference type="ChEBI" id="CHEBI:18248"/>
    </ligandPart>
</feature>
<feature type="binding site" description="covalent" evidence="9">
    <location>
        <position position="44"/>
    </location>
    <ligand>
        <name>heme c</name>
        <dbReference type="ChEBI" id="CHEBI:61717"/>
        <label>1</label>
    </ligand>
</feature>
<dbReference type="Gene3D" id="1.10.760.10">
    <property type="entry name" value="Cytochrome c-like domain"/>
    <property type="match status" value="3"/>
</dbReference>
<evidence type="ECO:0000256" key="7">
    <source>
        <dbReference type="ARBA" id="ARBA00023004"/>
    </source>
</evidence>
<evidence type="ECO:0000256" key="10">
    <source>
        <dbReference type="PIRSR" id="PIRSR000018-51"/>
    </source>
</evidence>
<dbReference type="InterPro" id="IPR051459">
    <property type="entry name" value="Cytochrome_c-type_DH"/>
</dbReference>
<keyword evidence="6" id="KW-0677">Repeat</keyword>
<dbReference type="KEGG" id="nch:A0U93_06990"/>
<dbReference type="OrthoDB" id="9811281at2"/>
<evidence type="ECO:0000256" key="5">
    <source>
        <dbReference type="ARBA" id="ARBA00022729"/>
    </source>
</evidence>
<feature type="binding site" description="covalent" evidence="9">
    <location>
        <position position="327"/>
    </location>
    <ligand>
        <name>heme c</name>
        <dbReference type="ChEBI" id="CHEBI:61717"/>
        <label>3</label>
    </ligand>
</feature>
<dbReference type="Proteomes" id="UP000188604">
    <property type="component" value="Chromosome"/>
</dbReference>
<feature type="binding site" description="axial binding residue" evidence="10">
    <location>
        <position position="48"/>
    </location>
    <ligand>
        <name>heme c</name>
        <dbReference type="ChEBI" id="CHEBI:61717"/>
        <label>1</label>
    </ligand>
    <ligandPart>
        <name>Fe</name>
        <dbReference type="ChEBI" id="CHEBI:18248"/>
    </ligandPart>
</feature>
<keyword evidence="3 9" id="KW-0349">Heme</keyword>
<dbReference type="AlphaFoldDB" id="A0A1U9KPL6"/>
<feature type="binding site" description="covalent" evidence="9">
    <location>
        <position position="330"/>
    </location>
    <ligand>
        <name>heme c</name>
        <dbReference type="ChEBI" id="CHEBI:61717"/>
        <label>3</label>
    </ligand>
</feature>
<comment type="subcellular location">
    <subcellularLocation>
        <location evidence="1">Cell membrane</location>
    </subcellularLocation>
</comment>
<dbReference type="SUPFAM" id="SSF46626">
    <property type="entry name" value="Cytochrome c"/>
    <property type="match status" value="3"/>
</dbReference>
<evidence type="ECO:0000256" key="1">
    <source>
        <dbReference type="ARBA" id="ARBA00004236"/>
    </source>
</evidence>
<gene>
    <name evidence="11" type="ORF">A0U93_06990</name>
</gene>
<evidence type="ECO:0000256" key="9">
    <source>
        <dbReference type="PIRSR" id="PIRSR000018-50"/>
    </source>
</evidence>
<keyword evidence="7 10" id="KW-0408">Iron</keyword>
<dbReference type="PIRSF" id="PIRSF000018">
    <property type="entry name" value="Mb_ADH_cyt_c"/>
    <property type="match status" value="1"/>
</dbReference>
<dbReference type="RefSeq" id="WP_077806710.1">
    <property type="nucleotide sequence ID" value="NZ_BJXS01000002.1"/>
</dbReference>
<dbReference type="GO" id="GO:0005886">
    <property type="term" value="C:plasma membrane"/>
    <property type="evidence" value="ECO:0007669"/>
    <property type="project" value="UniProtKB-SubCell"/>
</dbReference>
<dbReference type="GO" id="GO:0009055">
    <property type="term" value="F:electron transfer activity"/>
    <property type="evidence" value="ECO:0007669"/>
    <property type="project" value="InterPro"/>
</dbReference>
<dbReference type="PANTHER" id="PTHR35008:SF8">
    <property type="entry name" value="ALCOHOL DEHYDROGENASE CYTOCHROME C SUBUNIT"/>
    <property type="match status" value="1"/>
</dbReference>
<keyword evidence="8" id="KW-0472">Membrane</keyword>
<comment type="cofactor">
    <cofactor evidence="9">
        <name>heme c</name>
        <dbReference type="ChEBI" id="CHEBI:61717"/>
    </cofactor>
    <text evidence="9">Binds 3 heme c groups covalently per subunit.</text>
</comment>
<evidence type="ECO:0000313" key="11">
    <source>
        <dbReference type="EMBL" id="AQS87718.1"/>
    </source>
</evidence>
<evidence type="ECO:0000256" key="8">
    <source>
        <dbReference type="ARBA" id="ARBA00023136"/>
    </source>
</evidence>
<protein>
    <submittedName>
        <fullName evidence="11">Cytochrome C</fullName>
    </submittedName>
</protein>
<dbReference type="Pfam" id="PF00034">
    <property type="entry name" value="Cytochrom_C"/>
    <property type="match status" value="3"/>
</dbReference>
<keyword evidence="4 10" id="KW-0479">Metal-binding</keyword>
<proteinExistence type="predicted"/>
<dbReference type="GO" id="GO:0016614">
    <property type="term" value="F:oxidoreductase activity, acting on CH-OH group of donors"/>
    <property type="evidence" value="ECO:0007669"/>
    <property type="project" value="InterPro"/>
</dbReference>
<feature type="binding site" description="covalent" evidence="9">
    <location>
        <position position="195"/>
    </location>
    <ligand>
        <name>heme c</name>
        <dbReference type="ChEBI" id="CHEBI:61717"/>
        <label>2</label>
    </ligand>
</feature>
<evidence type="ECO:0000256" key="2">
    <source>
        <dbReference type="ARBA" id="ARBA00022475"/>
    </source>
</evidence>
<evidence type="ECO:0000313" key="12">
    <source>
        <dbReference type="Proteomes" id="UP000188604"/>
    </source>
</evidence>
<dbReference type="GO" id="GO:0020037">
    <property type="term" value="F:heme binding"/>
    <property type="evidence" value="ECO:0007669"/>
    <property type="project" value="InterPro"/>
</dbReference>
<keyword evidence="2" id="KW-1003">Cell membrane</keyword>
<reference evidence="11 12" key="1">
    <citation type="submission" date="2016-03" db="EMBL/GenBank/DDBJ databases">
        <title>Acetic acid bacteria sequencing.</title>
        <authorList>
            <person name="Brandt J."/>
            <person name="Jakob F."/>
            <person name="Vogel R.F."/>
        </authorList>
    </citation>
    <scope>NUCLEOTIDE SEQUENCE [LARGE SCALE GENOMIC DNA]</scope>
    <source>
        <strain evidence="11 12">NBRC 101099</strain>
    </source>
</reference>
<feature type="binding site" description="covalent" evidence="9">
    <location>
        <position position="47"/>
    </location>
    <ligand>
        <name>heme c</name>
        <dbReference type="ChEBI" id="CHEBI:61717"/>
        <label>1</label>
    </ligand>
</feature>
<feature type="binding site" description="axial binding residue" evidence="10">
    <location>
        <position position="196"/>
    </location>
    <ligand>
        <name>heme c</name>
        <dbReference type="ChEBI" id="CHEBI:61717"/>
        <label>2</label>
    </ligand>
    <ligandPart>
        <name>Fe</name>
        <dbReference type="ChEBI" id="CHEBI:18248"/>
    </ligandPart>
</feature>
<evidence type="ECO:0000256" key="3">
    <source>
        <dbReference type="ARBA" id="ARBA00022617"/>
    </source>
</evidence>
<dbReference type="InterPro" id="IPR036909">
    <property type="entry name" value="Cyt_c-like_dom_sf"/>
</dbReference>
<keyword evidence="5" id="KW-0732">Signal</keyword>
<organism evidence="11 12">
    <name type="scientific">Neoasaia chiangmaiensis</name>
    <dbReference type="NCBI Taxonomy" id="320497"/>
    <lineage>
        <taxon>Bacteria</taxon>
        <taxon>Pseudomonadati</taxon>
        <taxon>Pseudomonadota</taxon>
        <taxon>Alphaproteobacteria</taxon>
        <taxon>Acetobacterales</taxon>
        <taxon>Acetobacteraceae</taxon>
        <taxon>Neoasaia</taxon>
    </lineage>
</organism>
<dbReference type="PANTHER" id="PTHR35008">
    <property type="entry name" value="BLL4482 PROTEIN-RELATED"/>
    <property type="match status" value="1"/>
</dbReference>
<accession>A0A1U9KPL6</accession>
<evidence type="ECO:0000256" key="6">
    <source>
        <dbReference type="ARBA" id="ARBA00022737"/>
    </source>
</evidence>
<sequence length="466" mass="50010">MRRPFLNALRAAATVLAIGTATAQTTPPDAQIARGRYLATAADCAACHTNPFGGKAYAGGYGIASPLGSIYATNITPSKQYGIGDYSLAQFTRVLREGIRRDGAHLYPAMPYTSYTKLTDADIAALYAYFMHDVAPVNVPGPKTSLPFPFNIRASMIAWNALFLDEHPLRSDPNEPEAVNRGRYMAIALGHCDTCHTPRNELMAEKSDRPLAGAAIASWYAPNITNGPAGIGDWTEDDLVQYLKTGDVPGKAQAAGPMAEAVEHSFQYLTDGDLHDIAAYIKHAAPLPDLDQTQPRDAFGHAGTDEALLRGNPQVQDSGERIYQSECASCHRPDGRGSNDHYYPQIFRNSATGANSANNLIAAILLGVDRTVDGKRVYMPGFGASSFVQPLSDREIADVANHVLKQFGNAHDHVTPDQVAVIRQGGPKPFIAQVSPYILPAMIGGGILAILLVAGGIAVFRRRATR</sequence>
<dbReference type="InterPro" id="IPR009056">
    <property type="entry name" value="Cyt_c-like_dom"/>
</dbReference>
<dbReference type="STRING" id="320497.A0U93_06990"/>
<feature type="binding site" description="covalent" evidence="9">
    <location>
        <position position="192"/>
    </location>
    <ligand>
        <name>heme c</name>
        <dbReference type="ChEBI" id="CHEBI:61717"/>
        <label>2</label>
    </ligand>
</feature>